<feature type="domain" description="CusB-like beta-barrel" evidence="5">
    <location>
        <begin position="242"/>
        <end position="310"/>
    </location>
</feature>
<gene>
    <name evidence="7" type="ORF">QE382_002930</name>
</gene>
<comment type="caution">
    <text evidence="7">The sequence shown here is derived from an EMBL/GenBank/DDBJ whole genome shotgun (WGS) entry which is preliminary data.</text>
</comment>
<dbReference type="Pfam" id="PF25973">
    <property type="entry name" value="BSH_CzcB"/>
    <property type="match status" value="1"/>
</dbReference>
<keyword evidence="3" id="KW-0175">Coiled coil</keyword>
<keyword evidence="2" id="KW-0813">Transport</keyword>
<evidence type="ECO:0000256" key="4">
    <source>
        <dbReference type="SAM" id="MobiDB-lite"/>
    </source>
</evidence>
<evidence type="ECO:0000256" key="1">
    <source>
        <dbReference type="ARBA" id="ARBA00009477"/>
    </source>
</evidence>
<dbReference type="Gene3D" id="2.40.50.100">
    <property type="match status" value="1"/>
</dbReference>
<dbReference type="PANTHER" id="PTHR30097">
    <property type="entry name" value="CATION EFFLUX SYSTEM PROTEIN CUSB"/>
    <property type="match status" value="1"/>
</dbReference>
<dbReference type="PANTHER" id="PTHR30097:SF4">
    <property type="entry name" value="SLR6042 PROTEIN"/>
    <property type="match status" value="1"/>
</dbReference>
<comment type="similarity">
    <text evidence="1">Belongs to the membrane fusion protein (MFP) (TC 8.A.1) family.</text>
</comment>
<feature type="coiled-coil region" evidence="3">
    <location>
        <begin position="126"/>
        <end position="184"/>
    </location>
</feature>
<evidence type="ECO:0000259" key="6">
    <source>
        <dbReference type="Pfam" id="PF25973"/>
    </source>
</evidence>
<dbReference type="Proteomes" id="UP001244640">
    <property type="component" value="Unassembled WGS sequence"/>
</dbReference>
<evidence type="ECO:0000313" key="8">
    <source>
        <dbReference type="Proteomes" id="UP001244640"/>
    </source>
</evidence>
<accession>A0ABU0U7L2</accession>
<evidence type="ECO:0000256" key="3">
    <source>
        <dbReference type="SAM" id="Coils"/>
    </source>
</evidence>
<dbReference type="NCBIfam" id="TIGR01730">
    <property type="entry name" value="RND_mfp"/>
    <property type="match status" value="1"/>
</dbReference>
<organism evidence="7 8">
    <name type="scientific">Sphingobacterium zeae</name>
    <dbReference type="NCBI Taxonomy" id="1776859"/>
    <lineage>
        <taxon>Bacteria</taxon>
        <taxon>Pseudomonadati</taxon>
        <taxon>Bacteroidota</taxon>
        <taxon>Sphingobacteriia</taxon>
        <taxon>Sphingobacteriales</taxon>
        <taxon>Sphingobacteriaceae</taxon>
        <taxon>Sphingobacterium</taxon>
    </lineage>
</organism>
<feature type="compositionally biased region" description="Basic and acidic residues" evidence="4">
    <location>
        <begin position="34"/>
        <end position="45"/>
    </location>
</feature>
<dbReference type="EMBL" id="JAUTBA010000001">
    <property type="protein sequence ID" value="MDQ1150946.1"/>
    <property type="molecule type" value="Genomic_DNA"/>
</dbReference>
<dbReference type="PROSITE" id="PS51257">
    <property type="entry name" value="PROKAR_LIPOPROTEIN"/>
    <property type="match status" value="1"/>
</dbReference>
<proteinExistence type="inferred from homology"/>
<reference evidence="7 8" key="1">
    <citation type="submission" date="2023-07" db="EMBL/GenBank/DDBJ databases">
        <title>Functional and genomic diversity of the sorghum phyllosphere microbiome.</title>
        <authorList>
            <person name="Shade A."/>
        </authorList>
    </citation>
    <scope>NUCLEOTIDE SEQUENCE [LARGE SCALE GENOMIC DNA]</scope>
    <source>
        <strain evidence="7 8">SORGH_AS_0892</strain>
    </source>
</reference>
<protein>
    <submittedName>
        <fullName evidence="7">Cobalt-zinc-cadmium efflux system membrane fusion protein</fullName>
    </submittedName>
</protein>
<dbReference type="InterPro" id="IPR051909">
    <property type="entry name" value="MFP_Cation_Efflux"/>
</dbReference>
<keyword evidence="8" id="KW-1185">Reference proteome</keyword>
<dbReference type="SUPFAM" id="SSF111369">
    <property type="entry name" value="HlyD-like secretion proteins"/>
    <property type="match status" value="1"/>
</dbReference>
<evidence type="ECO:0000256" key="2">
    <source>
        <dbReference type="ARBA" id="ARBA00022448"/>
    </source>
</evidence>
<dbReference type="InterPro" id="IPR058647">
    <property type="entry name" value="BSH_CzcB-like"/>
</dbReference>
<name>A0ABU0U7L2_9SPHI</name>
<dbReference type="RefSeq" id="WP_307186504.1">
    <property type="nucleotide sequence ID" value="NZ_JAUTBA010000001.1"/>
</dbReference>
<evidence type="ECO:0000259" key="5">
    <source>
        <dbReference type="Pfam" id="PF25954"/>
    </source>
</evidence>
<dbReference type="InterPro" id="IPR006143">
    <property type="entry name" value="RND_pump_MFP"/>
</dbReference>
<feature type="region of interest" description="Disordered" evidence="4">
    <location>
        <begin position="24"/>
        <end position="45"/>
    </location>
</feature>
<feature type="region of interest" description="Disordered" evidence="4">
    <location>
        <begin position="344"/>
        <end position="379"/>
    </location>
</feature>
<dbReference type="InterPro" id="IPR058792">
    <property type="entry name" value="Beta-barrel_RND_2"/>
</dbReference>
<sequence>MKVFIKIFIVCVAVTGFYGCGSNESERNGQPAGEEARKAEAEHEEGPVTVAALSEAQIKAVGIVFGGIEEKELTATIKANGLLSVPNNNKANATALYGGVVKTLNVQLGDNVRKGQVIATITNPQFVQLQEEYVSLASKITLAEQEMARQQELNEGNAGARKNLQAATAEFNSLRARKASLQQQIQLMGINPNSVNLSNMRTSLAVRSPINGTVSNVFAKIGSYVDVSSPVIEIVDNSLLHLDLQVFEKDLPLIKVGQIINFQLTNNPDKTYTAKVFTIGSSFENDSKTIAVHSTVVGSKVGLIDGMNITGMIGINNVRTPAVPNDAIVEADGKYYIFVETEKKPEEHEEGHDDHGHAHDDGEATHAHSNEKEAGQHGEEQAKNINFEKIEIQKGVSALGYTAITPVNEVPAGTRIVVKGAFFINAKMSNTGGHEH</sequence>
<evidence type="ECO:0000313" key="7">
    <source>
        <dbReference type="EMBL" id="MDQ1150946.1"/>
    </source>
</evidence>
<dbReference type="Pfam" id="PF25954">
    <property type="entry name" value="Beta-barrel_RND_2"/>
    <property type="match status" value="1"/>
</dbReference>
<dbReference type="Gene3D" id="2.40.30.170">
    <property type="match status" value="1"/>
</dbReference>
<feature type="domain" description="CzcB-like barrel-sandwich hybrid" evidence="6">
    <location>
        <begin position="97"/>
        <end position="236"/>
    </location>
</feature>